<comment type="caution">
    <text evidence="4">The sequence shown here is derived from an EMBL/GenBank/DDBJ whole genome shotgun (WGS) entry which is preliminary data.</text>
</comment>
<keyword evidence="2" id="KW-0012">Acyltransferase</keyword>
<dbReference type="RefSeq" id="WP_198362734.1">
    <property type="nucleotide sequence ID" value="NZ_LEKL01000014.1"/>
</dbReference>
<dbReference type="InterPro" id="IPR016181">
    <property type="entry name" value="Acyl_CoA_acyltransferase"/>
</dbReference>
<reference evidence="4 5" key="1">
    <citation type="submission" date="2019-03" db="EMBL/GenBank/DDBJ databases">
        <title>Genomic Encyclopedia of Type Strains, Phase IV (KMG-IV): sequencing the most valuable type-strain genomes for metagenomic binning, comparative biology and taxonomic classification.</title>
        <authorList>
            <person name="Goeker M."/>
        </authorList>
    </citation>
    <scope>NUCLEOTIDE SEQUENCE [LARGE SCALE GENOMIC DNA]</scope>
    <source>
        <strain evidence="4 5">DSM 28140</strain>
    </source>
</reference>
<dbReference type="InterPro" id="IPR000182">
    <property type="entry name" value="GNAT_dom"/>
</dbReference>
<dbReference type="PROSITE" id="PS51186">
    <property type="entry name" value="GNAT"/>
    <property type="match status" value="1"/>
</dbReference>
<dbReference type="SUPFAM" id="SSF55729">
    <property type="entry name" value="Acyl-CoA N-acyltransferases (Nat)"/>
    <property type="match status" value="1"/>
</dbReference>
<dbReference type="CDD" id="cd04301">
    <property type="entry name" value="NAT_SF"/>
    <property type="match status" value="1"/>
</dbReference>
<dbReference type="Gene3D" id="3.40.630.30">
    <property type="match status" value="1"/>
</dbReference>
<evidence type="ECO:0000313" key="5">
    <source>
        <dbReference type="Proteomes" id="UP000294619"/>
    </source>
</evidence>
<dbReference type="PANTHER" id="PTHR10908:SF0">
    <property type="entry name" value="SEROTONIN N-ACETYLTRANSFERASE"/>
    <property type="match status" value="1"/>
</dbReference>
<keyword evidence="1 4" id="KW-0808">Transferase</keyword>
<organism evidence="4 5">
    <name type="scientific">Testudinibacter aquarius</name>
    <dbReference type="NCBI Taxonomy" id="1524974"/>
    <lineage>
        <taxon>Bacteria</taxon>
        <taxon>Pseudomonadati</taxon>
        <taxon>Pseudomonadota</taxon>
        <taxon>Gammaproteobacteria</taxon>
        <taxon>Pasteurellales</taxon>
        <taxon>Pasteurellaceae</taxon>
        <taxon>Testudinibacter</taxon>
    </lineage>
</organism>
<evidence type="ECO:0000256" key="1">
    <source>
        <dbReference type="ARBA" id="ARBA00022679"/>
    </source>
</evidence>
<evidence type="ECO:0000259" key="3">
    <source>
        <dbReference type="PROSITE" id="PS51186"/>
    </source>
</evidence>
<dbReference type="GO" id="GO:0008080">
    <property type="term" value="F:N-acetyltransferase activity"/>
    <property type="evidence" value="ECO:0007669"/>
    <property type="project" value="UniProtKB-ARBA"/>
</dbReference>
<dbReference type="Proteomes" id="UP000294619">
    <property type="component" value="Unassembled WGS sequence"/>
</dbReference>
<dbReference type="AlphaFoldDB" id="A0A4R3YCS2"/>
<evidence type="ECO:0000313" key="4">
    <source>
        <dbReference type="EMBL" id="TCV89816.1"/>
    </source>
</evidence>
<dbReference type="InterPro" id="IPR051635">
    <property type="entry name" value="SNAT-like"/>
</dbReference>
<protein>
    <submittedName>
        <fullName evidence="4">Putative N-acetyltransferase YhbS</fullName>
    </submittedName>
</protein>
<dbReference type="Pfam" id="PF00583">
    <property type="entry name" value="Acetyltransf_1"/>
    <property type="match status" value="1"/>
</dbReference>
<evidence type="ECO:0000256" key="2">
    <source>
        <dbReference type="ARBA" id="ARBA00023315"/>
    </source>
</evidence>
<feature type="domain" description="N-acetyltransferase" evidence="3">
    <location>
        <begin position="2"/>
        <end position="162"/>
    </location>
</feature>
<sequence>MLTFRQATMADIDRCFEIESTAYASDEAASREKIALRIAQYPDGFLLMEIENRIIGFINSGCAEDVVMSDEQFKQLIGHDPAAPNVVIMSVVVDPHYQGRGYSVRLMQQFIQLMRRRQKQAIYLMCKAEYIRFYEKFGYRYLKPSAFKHGSVAWYEMILALSRA</sequence>
<name>A0A4R3YCS2_9PAST</name>
<accession>A0A4R3YCS2</accession>
<gene>
    <name evidence="4" type="ORF">EDC16_101126</name>
</gene>
<dbReference type="EMBL" id="SMCP01000001">
    <property type="protein sequence ID" value="TCV89816.1"/>
    <property type="molecule type" value="Genomic_DNA"/>
</dbReference>
<dbReference type="PANTHER" id="PTHR10908">
    <property type="entry name" value="SEROTONIN N-ACETYLTRANSFERASE"/>
    <property type="match status" value="1"/>
</dbReference>
<proteinExistence type="predicted"/>